<dbReference type="Proteomes" id="UP001056766">
    <property type="component" value="Unassembled WGS sequence"/>
</dbReference>
<evidence type="ECO:0000313" key="1">
    <source>
        <dbReference type="EMBL" id="MCM1987497.1"/>
    </source>
</evidence>
<proteinExistence type="predicted"/>
<dbReference type="EMBL" id="JAGSOI010000052">
    <property type="protein sequence ID" value="MCM1987497.1"/>
    <property type="molecule type" value="Genomic_DNA"/>
</dbReference>
<reference evidence="1" key="1">
    <citation type="journal article" date="2021" name="mSystems">
        <title>Bacteria and Archaea Synergistically Convert Glycine Betaine to Biogenic Methane in the Formosa Cold Seep of the South China Sea.</title>
        <authorList>
            <person name="Li L."/>
            <person name="Zhang W."/>
            <person name="Zhang S."/>
            <person name="Song L."/>
            <person name="Sun Q."/>
            <person name="Zhang H."/>
            <person name="Xiang H."/>
            <person name="Dong X."/>
        </authorList>
    </citation>
    <scope>NUCLEOTIDE SEQUENCE</scope>
    <source>
        <strain evidence="1">LLY</strain>
    </source>
</reference>
<accession>A0A9E4ZGZ2</accession>
<name>A0A9E4ZGZ2_9EURY</name>
<dbReference type="AlphaFoldDB" id="A0A9E4ZGZ2"/>
<evidence type="ECO:0000313" key="2">
    <source>
        <dbReference type="Proteomes" id="UP001056766"/>
    </source>
</evidence>
<comment type="caution">
    <text evidence="1">The sequence shown here is derived from an EMBL/GenBank/DDBJ whole genome shotgun (WGS) entry which is preliminary data.</text>
</comment>
<organism evidence="1 2">
    <name type="scientific">Methanococcoides seepicolus</name>
    <dbReference type="NCBI Taxonomy" id="2828780"/>
    <lineage>
        <taxon>Archaea</taxon>
        <taxon>Methanobacteriati</taxon>
        <taxon>Methanobacteriota</taxon>
        <taxon>Stenosarchaea group</taxon>
        <taxon>Methanomicrobia</taxon>
        <taxon>Methanosarcinales</taxon>
        <taxon>Methanosarcinaceae</taxon>
        <taxon>Methanococcoides</taxon>
    </lineage>
</organism>
<sequence>MSDLNSVCTLGNDRKKKRNERPSLVLLNDLVEGIYYVGEVLSADLEGAELEELGKAGFDAVYVSALELFVEEVPSLLYSCG</sequence>
<feature type="non-terminal residue" evidence="1">
    <location>
        <position position="81"/>
    </location>
</feature>
<protein>
    <submittedName>
        <fullName evidence="1">Uncharacterized protein</fullName>
    </submittedName>
</protein>
<reference evidence="1" key="2">
    <citation type="submission" date="2021-04" db="EMBL/GenBank/DDBJ databases">
        <authorList>
            <person name="Dong X."/>
        </authorList>
    </citation>
    <scope>NUCLEOTIDE SEQUENCE</scope>
    <source>
        <strain evidence="1">LLY</strain>
    </source>
</reference>
<gene>
    <name evidence="1" type="ORF">KDK67_10980</name>
</gene>
<keyword evidence="2" id="KW-1185">Reference proteome</keyword>